<evidence type="ECO:0000313" key="3">
    <source>
        <dbReference type="Proteomes" id="UP001610563"/>
    </source>
</evidence>
<feature type="region of interest" description="Disordered" evidence="1">
    <location>
        <begin position="20"/>
        <end position="46"/>
    </location>
</feature>
<sequence>MSINAEALFNHLGEPYEVAYGNRPDLDAHRRSRAQAGDPKKGEMRSALVPQLRMHFRSKPHEIGFDMVLLVAEPGGDQL</sequence>
<evidence type="ECO:0000256" key="1">
    <source>
        <dbReference type="SAM" id="MobiDB-lite"/>
    </source>
</evidence>
<reference evidence="2 3" key="1">
    <citation type="submission" date="2024-07" db="EMBL/GenBank/DDBJ databases">
        <title>Section-level genome sequencing and comparative genomics of Aspergillus sections Usti and Cavernicolus.</title>
        <authorList>
            <consortium name="Lawrence Berkeley National Laboratory"/>
            <person name="Nybo J.L."/>
            <person name="Vesth T.C."/>
            <person name="Theobald S."/>
            <person name="Frisvad J.C."/>
            <person name="Larsen T.O."/>
            <person name="Kjaerboelling I."/>
            <person name="Rothschild-Mancinelli K."/>
            <person name="Lyhne E.K."/>
            <person name="Kogle M.E."/>
            <person name="Barry K."/>
            <person name="Clum A."/>
            <person name="Na H."/>
            <person name="Ledsgaard L."/>
            <person name="Lin J."/>
            <person name="Lipzen A."/>
            <person name="Kuo A."/>
            <person name="Riley R."/>
            <person name="Mondo S."/>
            <person name="Labutti K."/>
            <person name="Haridas S."/>
            <person name="Pangalinan J."/>
            <person name="Salamov A.A."/>
            <person name="Simmons B.A."/>
            <person name="Magnuson J.K."/>
            <person name="Chen J."/>
            <person name="Drula E."/>
            <person name="Henrissat B."/>
            <person name="Wiebenga A."/>
            <person name="Lubbers R.J."/>
            <person name="Gomes A.C."/>
            <person name="Makela M.R."/>
            <person name="Stajich J."/>
            <person name="Grigoriev I.V."/>
            <person name="Mortensen U.H."/>
            <person name="De Vries R.P."/>
            <person name="Baker S.E."/>
            <person name="Andersen M.R."/>
        </authorList>
    </citation>
    <scope>NUCLEOTIDE SEQUENCE [LARGE SCALE GENOMIC DNA]</scope>
    <source>
        <strain evidence="2 3">CBS 209.92</strain>
    </source>
</reference>
<comment type="caution">
    <text evidence="2">The sequence shown here is derived from an EMBL/GenBank/DDBJ whole genome shotgun (WGS) entry which is preliminary data.</text>
</comment>
<gene>
    <name evidence="2" type="ORF">BJX66DRAFT_316269</name>
</gene>
<proteinExistence type="predicted"/>
<dbReference type="EMBL" id="JBFTWV010000169">
    <property type="protein sequence ID" value="KAL2784709.1"/>
    <property type="molecule type" value="Genomic_DNA"/>
</dbReference>
<evidence type="ECO:0000313" key="2">
    <source>
        <dbReference type="EMBL" id="KAL2784709.1"/>
    </source>
</evidence>
<protein>
    <submittedName>
        <fullName evidence="2">Uncharacterized protein</fullName>
    </submittedName>
</protein>
<name>A0ABR4FNB5_9EURO</name>
<keyword evidence="3" id="KW-1185">Reference proteome</keyword>
<accession>A0ABR4FNB5</accession>
<organism evidence="2 3">
    <name type="scientific">Aspergillus keveii</name>
    <dbReference type="NCBI Taxonomy" id="714993"/>
    <lineage>
        <taxon>Eukaryota</taxon>
        <taxon>Fungi</taxon>
        <taxon>Dikarya</taxon>
        <taxon>Ascomycota</taxon>
        <taxon>Pezizomycotina</taxon>
        <taxon>Eurotiomycetes</taxon>
        <taxon>Eurotiomycetidae</taxon>
        <taxon>Eurotiales</taxon>
        <taxon>Aspergillaceae</taxon>
        <taxon>Aspergillus</taxon>
        <taxon>Aspergillus subgen. Nidulantes</taxon>
    </lineage>
</organism>
<dbReference type="Proteomes" id="UP001610563">
    <property type="component" value="Unassembled WGS sequence"/>
</dbReference>